<organism evidence="10 11">
    <name type="scientific">candidate division WOR-3 bacterium RBG_13_43_14</name>
    <dbReference type="NCBI Taxonomy" id="1802590"/>
    <lineage>
        <taxon>Bacteria</taxon>
        <taxon>Bacteria division WOR-3</taxon>
    </lineage>
</organism>
<dbReference type="GO" id="GO:0000287">
    <property type="term" value="F:magnesium ion binding"/>
    <property type="evidence" value="ECO:0007669"/>
    <property type="project" value="UniProtKB-UniRule"/>
</dbReference>
<comment type="subunit">
    <text evidence="7">Homodimer.</text>
</comment>
<evidence type="ECO:0000256" key="3">
    <source>
        <dbReference type="ARBA" id="ARBA00022741"/>
    </source>
</evidence>
<dbReference type="InterPro" id="IPR044136">
    <property type="entry name" value="Lys-tRNA-ligase_II_N"/>
</dbReference>
<dbReference type="GO" id="GO:0004824">
    <property type="term" value="F:lysine-tRNA ligase activity"/>
    <property type="evidence" value="ECO:0007669"/>
    <property type="project" value="UniProtKB-UniRule"/>
</dbReference>
<evidence type="ECO:0000256" key="1">
    <source>
        <dbReference type="ARBA" id="ARBA00022598"/>
    </source>
</evidence>
<evidence type="ECO:0000256" key="5">
    <source>
        <dbReference type="ARBA" id="ARBA00023146"/>
    </source>
</evidence>
<dbReference type="Pfam" id="PF01336">
    <property type="entry name" value="tRNA_anti-codon"/>
    <property type="match status" value="1"/>
</dbReference>
<comment type="catalytic activity">
    <reaction evidence="6 7 8">
        <text>tRNA(Lys) + L-lysine + ATP = L-lysyl-tRNA(Lys) + AMP + diphosphate</text>
        <dbReference type="Rhea" id="RHEA:20792"/>
        <dbReference type="Rhea" id="RHEA-COMP:9696"/>
        <dbReference type="Rhea" id="RHEA-COMP:9697"/>
        <dbReference type="ChEBI" id="CHEBI:30616"/>
        <dbReference type="ChEBI" id="CHEBI:32551"/>
        <dbReference type="ChEBI" id="CHEBI:33019"/>
        <dbReference type="ChEBI" id="CHEBI:78442"/>
        <dbReference type="ChEBI" id="CHEBI:78529"/>
        <dbReference type="ChEBI" id="CHEBI:456215"/>
        <dbReference type="EC" id="6.1.1.6"/>
    </reaction>
</comment>
<keyword evidence="7" id="KW-0963">Cytoplasm</keyword>
<feature type="binding site" evidence="7">
    <location>
        <position position="395"/>
    </location>
    <ligand>
        <name>Mg(2+)</name>
        <dbReference type="ChEBI" id="CHEBI:18420"/>
        <label>2</label>
    </ligand>
</feature>
<accession>A0A1F4U910</accession>
<evidence type="ECO:0000256" key="2">
    <source>
        <dbReference type="ARBA" id="ARBA00022723"/>
    </source>
</evidence>
<dbReference type="InterPro" id="IPR018149">
    <property type="entry name" value="Lys-tRNA-synth_II_C"/>
</dbReference>
<dbReference type="Proteomes" id="UP000177025">
    <property type="component" value="Unassembled WGS sequence"/>
</dbReference>
<evidence type="ECO:0000256" key="7">
    <source>
        <dbReference type="HAMAP-Rule" id="MF_00252"/>
    </source>
</evidence>
<dbReference type="InterPro" id="IPR004365">
    <property type="entry name" value="NA-bd_OB_tRNA"/>
</dbReference>
<dbReference type="GO" id="GO:0000049">
    <property type="term" value="F:tRNA binding"/>
    <property type="evidence" value="ECO:0007669"/>
    <property type="project" value="TreeGrafter"/>
</dbReference>
<dbReference type="GO" id="GO:0006430">
    <property type="term" value="P:lysyl-tRNA aminoacylation"/>
    <property type="evidence" value="ECO:0007669"/>
    <property type="project" value="UniProtKB-UniRule"/>
</dbReference>
<dbReference type="NCBIfam" id="NF001756">
    <property type="entry name" value="PRK00484.1"/>
    <property type="match status" value="1"/>
</dbReference>
<keyword evidence="4 7" id="KW-0067">ATP-binding</keyword>
<evidence type="ECO:0000256" key="8">
    <source>
        <dbReference type="RuleBase" id="RU000336"/>
    </source>
</evidence>
<dbReference type="SUPFAM" id="SSF55681">
    <property type="entry name" value="Class II aaRS and biotin synthetases"/>
    <property type="match status" value="1"/>
</dbReference>
<dbReference type="InterPro" id="IPR045864">
    <property type="entry name" value="aa-tRNA-synth_II/BPL/LPL"/>
</dbReference>
<dbReference type="EC" id="6.1.1.6" evidence="7"/>
<dbReference type="NCBIfam" id="TIGR00499">
    <property type="entry name" value="lysS_bact"/>
    <property type="match status" value="1"/>
</dbReference>
<dbReference type="HAMAP" id="MF_00252">
    <property type="entry name" value="Lys_tRNA_synth_class2"/>
    <property type="match status" value="1"/>
</dbReference>
<evidence type="ECO:0000313" key="10">
    <source>
        <dbReference type="EMBL" id="OGC41340.1"/>
    </source>
</evidence>
<keyword evidence="5 7" id="KW-0030">Aminoacyl-tRNA synthetase</keyword>
<keyword evidence="3 7" id="KW-0547">Nucleotide-binding</keyword>
<feature type="domain" description="Aminoacyl-transfer RNA synthetases class-II family profile" evidence="9">
    <location>
        <begin position="160"/>
        <end position="469"/>
    </location>
</feature>
<dbReference type="InterPro" id="IPR012340">
    <property type="entry name" value="NA-bd_OB-fold"/>
</dbReference>
<evidence type="ECO:0000256" key="4">
    <source>
        <dbReference type="ARBA" id="ARBA00022840"/>
    </source>
</evidence>
<evidence type="ECO:0000256" key="6">
    <source>
        <dbReference type="ARBA" id="ARBA00048573"/>
    </source>
</evidence>
<dbReference type="Gene3D" id="3.30.930.10">
    <property type="entry name" value="Bira Bifunctional Protein, Domain 2"/>
    <property type="match status" value="1"/>
</dbReference>
<feature type="binding site" evidence="7">
    <location>
        <position position="388"/>
    </location>
    <ligand>
        <name>Mg(2+)</name>
        <dbReference type="ChEBI" id="CHEBI:18420"/>
        <label>1</label>
    </ligand>
</feature>
<dbReference type="CDD" id="cd04322">
    <property type="entry name" value="LysRS_N"/>
    <property type="match status" value="1"/>
</dbReference>
<dbReference type="Pfam" id="PF00152">
    <property type="entry name" value="tRNA-synt_2"/>
    <property type="match status" value="1"/>
</dbReference>
<dbReference type="InterPro" id="IPR004364">
    <property type="entry name" value="Aa-tRNA-synt_II"/>
</dbReference>
<comment type="caution">
    <text evidence="10">The sequence shown here is derived from an EMBL/GenBank/DDBJ whole genome shotgun (WGS) entry which is preliminary data.</text>
</comment>
<reference evidence="10 11" key="1">
    <citation type="journal article" date="2016" name="Nat. Commun.">
        <title>Thousands of microbial genomes shed light on interconnected biogeochemical processes in an aquifer system.</title>
        <authorList>
            <person name="Anantharaman K."/>
            <person name="Brown C.T."/>
            <person name="Hug L.A."/>
            <person name="Sharon I."/>
            <person name="Castelle C.J."/>
            <person name="Probst A.J."/>
            <person name="Thomas B.C."/>
            <person name="Singh A."/>
            <person name="Wilkins M.J."/>
            <person name="Karaoz U."/>
            <person name="Brodie E.L."/>
            <person name="Williams K.H."/>
            <person name="Hubbard S.S."/>
            <person name="Banfield J.F."/>
        </authorList>
    </citation>
    <scope>NUCLEOTIDE SEQUENCE [LARGE SCALE GENOMIC DNA]</scope>
</reference>
<feature type="binding site" evidence="7">
    <location>
        <position position="395"/>
    </location>
    <ligand>
        <name>Mg(2+)</name>
        <dbReference type="ChEBI" id="CHEBI:18420"/>
        <label>1</label>
    </ligand>
</feature>
<keyword evidence="2 7" id="KW-0479">Metal-binding</keyword>
<dbReference type="GO" id="GO:0005524">
    <property type="term" value="F:ATP binding"/>
    <property type="evidence" value="ECO:0007669"/>
    <property type="project" value="UniProtKB-UniRule"/>
</dbReference>
<evidence type="ECO:0000259" key="9">
    <source>
        <dbReference type="PROSITE" id="PS50862"/>
    </source>
</evidence>
<keyword evidence="7" id="KW-0648">Protein biosynthesis</keyword>
<dbReference type="InterPro" id="IPR006195">
    <property type="entry name" value="aa-tRNA-synth_II"/>
</dbReference>
<dbReference type="PROSITE" id="PS50862">
    <property type="entry name" value="AA_TRNA_LIGASE_II"/>
    <property type="match status" value="1"/>
</dbReference>
<keyword evidence="1 7" id="KW-0436">Ligase</keyword>
<dbReference type="Gene3D" id="2.40.50.140">
    <property type="entry name" value="Nucleic acid-binding proteins"/>
    <property type="match status" value="1"/>
</dbReference>
<protein>
    <recommendedName>
        <fullName evidence="7">Lysine--tRNA ligase</fullName>
        <ecNumber evidence="7">6.1.1.6</ecNumber>
    </recommendedName>
    <alternativeName>
        <fullName evidence="7">Lysyl-tRNA synthetase</fullName>
        <shortName evidence="7">LysRS</shortName>
    </alternativeName>
</protein>
<dbReference type="SUPFAM" id="SSF50249">
    <property type="entry name" value="Nucleic acid-binding proteins"/>
    <property type="match status" value="1"/>
</dbReference>
<dbReference type="PRINTS" id="PR00982">
    <property type="entry name" value="TRNASYNTHLYS"/>
</dbReference>
<comment type="cofactor">
    <cofactor evidence="7 8">
        <name>Mg(2+)</name>
        <dbReference type="ChEBI" id="CHEBI:18420"/>
    </cofactor>
    <text evidence="7 8">Binds 3 Mg(2+) ions per subunit.</text>
</comment>
<keyword evidence="7 8" id="KW-0460">Magnesium</keyword>
<proteinExistence type="inferred from homology"/>
<dbReference type="EMBL" id="MEUM01000110">
    <property type="protein sequence ID" value="OGC41340.1"/>
    <property type="molecule type" value="Genomic_DNA"/>
</dbReference>
<dbReference type="CDD" id="cd00775">
    <property type="entry name" value="LysRS_core"/>
    <property type="match status" value="1"/>
</dbReference>
<sequence>MEERLKKMDSLTKLEINPYPYRFDRTHTFKEIKDNFDILSRDETEAMCCGRILTVRGHGKTIFITMADENDRLQIYLRQDQLGTRFTQLELLDIGDFLGVKGKVFRTKTGEITVIVSDFVLLSKSLRPLPEKFHGLTDIELRYRRRYLDLLANPQIRDIFKQRARLLTLIRRFFDDRGFIEMETPVLQPIYGGGEANPFKTYYNALDQEMYLRIADELYLKRLIVGGFEKVYEVCRDFRNEGIDRYHNPEFTMIEVYQAYTDYFGIMDMVELLIEHLIESMEETKVLQFDDKKIDFKRPFVRLKYVDTLNAMLGYDVLDVDGKVLDKTCREYRIDPEPLSHGTKIDKLFGAIVQKDLTEPTFVIDHPKIISPLAKVHRNDPRLVERFELMIFGMEIANAFSELNDPVEQRQRFEEQLRLKAEGIKELDEDFIEAIEHGMPPTGGLGIGIDRLCMVLLNQPSIRDVILFPQLRKEKH</sequence>
<dbReference type="InterPro" id="IPR002313">
    <property type="entry name" value="Lys-tRNA-ligase_II"/>
</dbReference>
<name>A0A1F4U910_UNCW3</name>
<dbReference type="AlphaFoldDB" id="A0A1F4U910"/>
<dbReference type="PANTHER" id="PTHR42918">
    <property type="entry name" value="LYSYL-TRNA SYNTHETASE"/>
    <property type="match status" value="1"/>
</dbReference>
<dbReference type="PANTHER" id="PTHR42918:SF15">
    <property type="entry name" value="LYSINE--TRNA LIGASE, CHLOROPLASTIC_MITOCHONDRIAL"/>
    <property type="match status" value="1"/>
</dbReference>
<comment type="subcellular location">
    <subcellularLocation>
        <location evidence="7">Cytoplasm</location>
    </subcellularLocation>
</comment>
<comment type="similarity">
    <text evidence="7">Belongs to the class-II aminoacyl-tRNA synthetase family.</text>
</comment>
<evidence type="ECO:0000313" key="11">
    <source>
        <dbReference type="Proteomes" id="UP000177025"/>
    </source>
</evidence>
<dbReference type="GO" id="GO:0005829">
    <property type="term" value="C:cytosol"/>
    <property type="evidence" value="ECO:0007669"/>
    <property type="project" value="TreeGrafter"/>
</dbReference>
<gene>
    <name evidence="7" type="primary">lysS</name>
    <name evidence="10" type="ORF">A2Y85_01465</name>
</gene>